<accession>A0A397YA38</accession>
<sequence length="80" mass="9314">MKLGNPLELGLDCLFTRKPQINKYFKVMWKKKTQKGEGKRGIFLIKRESKGARKREPVGRVRKRESGSVFCLEERAALFT</sequence>
<gene>
    <name evidence="1" type="ORF">BRARA_I05181</name>
</gene>
<proteinExistence type="predicted"/>
<reference evidence="1 2" key="1">
    <citation type="submission" date="2018-06" db="EMBL/GenBank/DDBJ databases">
        <title>WGS assembly of Brassica rapa FPsc.</title>
        <authorList>
            <person name="Bowman J."/>
            <person name="Kohchi T."/>
            <person name="Yamato K."/>
            <person name="Jenkins J."/>
            <person name="Shu S."/>
            <person name="Ishizaki K."/>
            <person name="Yamaoka S."/>
            <person name="Nishihama R."/>
            <person name="Nakamura Y."/>
            <person name="Berger F."/>
            <person name="Adam C."/>
            <person name="Aki S."/>
            <person name="Althoff F."/>
            <person name="Araki T."/>
            <person name="Arteaga-Vazquez M."/>
            <person name="Balasubrmanian S."/>
            <person name="Bauer D."/>
            <person name="Boehm C."/>
            <person name="Briginshaw L."/>
            <person name="Caballero-Perez J."/>
            <person name="Catarino B."/>
            <person name="Chen F."/>
            <person name="Chiyoda S."/>
            <person name="Chovatia M."/>
            <person name="Davies K."/>
            <person name="Delmans M."/>
            <person name="Demura T."/>
            <person name="Dierschke T."/>
            <person name="Dolan L."/>
            <person name="Dorantes-Acosta A."/>
            <person name="Eklund D."/>
            <person name="Florent S."/>
            <person name="Flores-Sandoval E."/>
            <person name="Fujiyama A."/>
            <person name="Fukuzawa H."/>
            <person name="Galik B."/>
            <person name="Grimanelli D."/>
            <person name="Grimwood J."/>
            <person name="Grossniklaus U."/>
            <person name="Hamada T."/>
            <person name="Haseloff J."/>
            <person name="Hetherington A."/>
            <person name="Higo A."/>
            <person name="Hirakawa Y."/>
            <person name="Hundley H."/>
            <person name="Ikeda Y."/>
            <person name="Inoue K."/>
            <person name="Inoue S."/>
            <person name="Ishida S."/>
            <person name="Jia Q."/>
            <person name="Kakita M."/>
            <person name="Kanazawa T."/>
            <person name="Kawai Y."/>
            <person name="Kawashima T."/>
            <person name="Kennedy M."/>
            <person name="Kinose K."/>
            <person name="Kinoshita T."/>
            <person name="Kohara Y."/>
            <person name="Koide E."/>
            <person name="Komatsu K."/>
            <person name="Kopischke S."/>
            <person name="Kubo M."/>
            <person name="Kyozuka J."/>
            <person name="Lagercrantz U."/>
            <person name="Lin S."/>
            <person name="Lindquist E."/>
            <person name="Lipzen A."/>
            <person name="Lu C."/>
            <person name="Luna E."/>
            <person name="Martienssen R."/>
            <person name="Minamino N."/>
            <person name="Mizutani M."/>
            <person name="Mizutani M."/>
            <person name="Mochizuki N."/>
            <person name="Monte I."/>
            <person name="Mosher R."/>
            <person name="Nagasaki H."/>
            <person name="Nakagami H."/>
            <person name="Naramoto S."/>
            <person name="Nishitani K."/>
            <person name="Ohtani M."/>
            <person name="Okamoto T."/>
            <person name="Okumura M."/>
            <person name="Phillips J."/>
            <person name="Pollak B."/>
            <person name="Reinders A."/>
            <person name="Roevekamp M."/>
            <person name="Sano R."/>
            <person name="Sawa S."/>
            <person name="Schmid M."/>
            <person name="Shirakawa M."/>
            <person name="Solano R."/>
            <person name="Spunde A."/>
            <person name="Suetsugu N."/>
            <person name="Sugano S."/>
            <person name="Sugiyama A."/>
            <person name="Sun R."/>
            <person name="Suzuki Y."/>
            <person name="Takenaka M."/>
            <person name="Takezawa D."/>
            <person name="Tomogane H."/>
            <person name="Tsuzuki M."/>
            <person name="Ueda T."/>
            <person name="Umeda M."/>
            <person name="Ward J."/>
            <person name="Watanabe Y."/>
            <person name="Yazaki K."/>
            <person name="Yokoyama R."/>
            <person name="Yoshitake Y."/>
            <person name="Yotsui I."/>
            <person name="Zachgo S."/>
            <person name="Schmutz J."/>
        </authorList>
    </citation>
    <scope>NUCLEOTIDE SEQUENCE [LARGE SCALE GENOMIC DNA]</scope>
    <source>
        <strain evidence="2">cv. B-3</strain>
    </source>
</reference>
<dbReference type="EMBL" id="CM010636">
    <property type="protein sequence ID" value="RID48684.1"/>
    <property type="molecule type" value="Genomic_DNA"/>
</dbReference>
<dbReference type="AlphaFoldDB" id="A0A397YA38"/>
<name>A0A397YA38_BRACM</name>
<protein>
    <submittedName>
        <fullName evidence="1">Uncharacterized protein</fullName>
    </submittedName>
</protein>
<evidence type="ECO:0000313" key="1">
    <source>
        <dbReference type="EMBL" id="RID48684.1"/>
    </source>
</evidence>
<dbReference type="Proteomes" id="UP000264353">
    <property type="component" value="Chromosome A9"/>
</dbReference>
<organism evidence="1 2">
    <name type="scientific">Brassica campestris</name>
    <name type="common">Field mustard</name>
    <dbReference type="NCBI Taxonomy" id="3711"/>
    <lineage>
        <taxon>Eukaryota</taxon>
        <taxon>Viridiplantae</taxon>
        <taxon>Streptophyta</taxon>
        <taxon>Embryophyta</taxon>
        <taxon>Tracheophyta</taxon>
        <taxon>Spermatophyta</taxon>
        <taxon>Magnoliopsida</taxon>
        <taxon>eudicotyledons</taxon>
        <taxon>Gunneridae</taxon>
        <taxon>Pentapetalae</taxon>
        <taxon>rosids</taxon>
        <taxon>malvids</taxon>
        <taxon>Brassicales</taxon>
        <taxon>Brassicaceae</taxon>
        <taxon>Brassiceae</taxon>
        <taxon>Brassica</taxon>
    </lineage>
</organism>
<evidence type="ECO:0000313" key="2">
    <source>
        <dbReference type="Proteomes" id="UP000264353"/>
    </source>
</evidence>